<feature type="transmembrane region" description="Helical" evidence="1">
    <location>
        <begin position="250"/>
        <end position="270"/>
    </location>
</feature>
<gene>
    <name evidence="3" type="ORF">SBA_ch1_19050</name>
</gene>
<name>A0ABN5WCZ8_9SPHN</name>
<reference evidence="3" key="1">
    <citation type="submission" date="2018-07" db="EMBL/GenBank/DDBJ databases">
        <title>Complete genome sequence of Sphingomonas bisphenolicum strain AO1, a bisphenol A degradative bacterium isolated from Japanese farm field.</title>
        <authorList>
            <person name="Murakami M."/>
            <person name="Koh M."/>
            <person name="Koba S."/>
            <person name="Matsumura Y."/>
        </authorList>
    </citation>
    <scope>NUCLEOTIDE SEQUENCE</scope>
    <source>
        <strain evidence="3">AO1</strain>
    </source>
</reference>
<dbReference type="RefSeq" id="WP_390902326.1">
    <property type="nucleotide sequence ID" value="NZ_AP018817.1"/>
</dbReference>
<dbReference type="EMBL" id="AP018817">
    <property type="protein sequence ID" value="BBF69705.1"/>
    <property type="molecule type" value="Genomic_DNA"/>
</dbReference>
<proteinExistence type="predicted"/>
<feature type="transmembrane region" description="Helical" evidence="1">
    <location>
        <begin position="206"/>
        <end position="223"/>
    </location>
</feature>
<evidence type="ECO:0000259" key="2">
    <source>
        <dbReference type="Pfam" id="PF07786"/>
    </source>
</evidence>
<feature type="transmembrane region" description="Helical" evidence="1">
    <location>
        <begin position="125"/>
        <end position="143"/>
    </location>
</feature>
<dbReference type="Pfam" id="PF07786">
    <property type="entry name" value="HGSNAT_cat"/>
    <property type="match status" value="1"/>
</dbReference>
<dbReference type="InterPro" id="IPR012429">
    <property type="entry name" value="HGSNAT_cat"/>
</dbReference>
<keyword evidence="1" id="KW-0812">Transmembrane</keyword>
<dbReference type="PANTHER" id="PTHR40407:SF1">
    <property type="entry name" value="HEPARAN-ALPHA-GLUCOSAMINIDE N-ACETYLTRANSFERASE CATALYTIC DOMAIN-CONTAINING PROTEIN"/>
    <property type="match status" value="1"/>
</dbReference>
<feature type="transmembrane region" description="Helical" evidence="1">
    <location>
        <begin position="282"/>
        <end position="300"/>
    </location>
</feature>
<feature type="transmembrane region" description="Helical" evidence="1">
    <location>
        <begin position="320"/>
        <end position="341"/>
    </location>
</feature>
<evidence type="ECO:0000256" key="1">
    <source>
        <dbReference type="SAM" id="Phobius"/>
    </source>
</evidence>
<organism evidence="3 4">
    <name type="scientific">Sphingomonas bisphenolicum</name>
    <dbReference type="NCBI Taxonomy" id="296544"/>
    <lineage>
        <taxon>Bacteria</taxon>
        <taxon>Pseudomonadati</taxon>
        <taxon>Pseudomonadota</taxon>
        <taxon>Alphaproteobacteria</taxon>
        <taxon>Sphingomonadales</taxon>
        <taxon>Sphingomonadaceae</taxon>
        <taxon>Sphingomonas</taxon>
    </lineage>
</organism>
<keyword evidence="1" id="KW-0472">Membrane</keyword>
<feature type="transmembrane region" description="Helical" evidence="1">
    <location>
        <begin position="70"/>
        <end position="91"/>
    </location>
</feature>
<protein>
    <submittedName>
        <fullName evidence="3">Membrane protein</fullName>
    </submittedName>
</protein>
<feature type="domain" description="Heparan-alpha-glucosaminide N-acetyltransferase catalytic" evidence="2">
    <location>
        <begin position="23"/>
        <end position="198"/>
    </location>
</feature>
<keyword evidence="1" id="KW-1133">Transmembrane helix</keyword>
<evidence type="ECO:0000313" key="3">
    <source>
        <dbReference type="EMBL" id="BBF69705.1"/>
    </source>
</evidence>
<feature type="transmembrane region" description="Helical" evidence="1">
    <location>
        <begin position="176"/>
        <end position="194"/>
    </location>
</feature>
<dbReference type="Proteomes" id="UP001059971">
    <property type="component" value="Chromosome 1"/>
</dbReference>
<keyword evidence="4" id="KW-1185">Reference proteome</keyword>
<feature type="transmembrane region" description="Helical" evidence="1">
    <location>
        <begin position="37"/>
        <end position="58"/>
    </location>
</feature>
<evidence type="ECO:0000313" key="4">
    <source>
        <dbReference type="Proteomes" id="UP001059971"/>
    </source>
</evidence>
<feature type="transmembrane region" description="Helical" evidence="1">
    <location>
        <begin position="97"/>
        <end position="118"/>
    </location>
</feature>
<accession>A0ABN5WCZ8</accession>
<dbReference type="PANTHER" id="PTHR40407">
    <property type="entry name" value="MEMBRANE PROTEIN-LIKE PROTEIN"/>
    <property type="match status" value="1"/>
</dbReference>
<sequence length="362" mass="41262">MIIMLVDHVRETWFLHHQVTDPMNALTVDPALFFTRLTSQICAPVFVALTGLSAWLFGQSHSKAETSLFLIKRGLFLMVVDVTLITFAWSTTFPPKIFWLQVIWTIGICMILLAGLIHLPSRARIAIGLVILFGHNLLDGIILQPGDSFYVPWAMLHQRATIDLGAGFVARTTYPVLPWIGVILLGHAIGPWFASDVQPAERRRRLMRLGLTFILGFVALRFVNAYGDKPWFYTGETIRTVMSFLALTKYPPSLLFLLPTLGLGAVLLAFFERRNDGKATAWLAALGSAPMFYYILHIYVLRTLYNSALLIWGPNHGPSFGVESIVWVWIWSIALILPLYYPSKWFAQYKRDHRDQHWLRYL</sequence>